<gene>
    <name evidence="1" type="ORF">LCGC14_1787580</name>
</gene>
<sequence length="235" mass="27229">MTYTLAIEHFKGPLEKLLELVEAQTLNINQINLAAVTSGFLDYITTLEEVDAPNEVLADFLVIASKLILIKSKLLIPSLELEVDEEESLEQLEIQLTLYKKIKGAKEHIQEGWFAMPAMRSRELMMSKEIYFYPPQITTEHFLKAFARVEMEINKFRPVEISNIKVINLKEKIEEMLMRITEQPMNLRTLSQQQSKEDTITLFLAILHLIRDELVWVEQTEQFGDIIVAKKPPVQ</sequence>
<dbReference type="InterPro" id="IPR023093">
    <property type="entry name" value="ScpA-like_C"/>
</dbReference>
<dbReference type="PANTHER" id="PTHR33969:SF2">
    <property type="entry name" value="SEGREGATION AND CONDENSATION PROTEIN A"/>
    <property type="match status" value="1"/>
</dbReference>
<name>A0A0F9HG37_9ZZZZ</name>
<dbReference type="Pfam" id="PF02616">
    <property type="entry name" value="SMC_ScpA"/>
    <property type="match status" value="1"/>
</dbReference>
<proteinExistence type="predicted"/>
<reference evidence="1" key="1">
    <citation type="journal article" date="2015" name="Nature">
        <title>Complex archaea that bridge the gap between prokaryotes and eukaryotes.</title>
        <authorList>
            <person name="Spang A."/>
            <person name="Saw J.H."/>
            <person name="Jorgensen S.L."/>
            <person name="Zaremba-Niedzwiedzka K."/>
            <person name="Martijn J."/>
            <person name="Lind A.E."/>
            <person name="van Eijk R."/>
            <person name="Schleper C."/>
            <person name="Guy L."/>
            <person name="Ettema T.J."/>
        </authorList>
    </citation>
    <scope>NUCLEOTIDE SEQUENCE</scope>
</reference>
<dbReference type="Gene3D" id="6.10.250.2410">
    <property type="match status" value="1"/>
</dbReference>
<evidence type="ECO:0000313" key="1">
    <source>
        <dbReference type="EMBL" id="KKM02122.1"/>
    </source>
</evidence>
<dbReference type="EMBL" id="LAZR01017017">
    <property type="protein sequence ID" value="KKM02122.1"/>
    <property type="molecule type" value="Genomic_DNA"/>
</dbReference>
<organism evidence="1">
    <name type="scientific">marine sediment metagenome</name>
    <dbReference type="NCBI Taxonomy" id="412755"/>
    <lineage>
        <taxon>unclassified sequences</taxon>
        <taxon>metagenomes</taxon>
        <taxon>ecological metagenomes</taxon>
    </lineage>
</organism>
<evidence type="ECO:0008006" key="2">
    <source>
        <dbReference type="Google" id="ProtNLM"/>
    </source>
</evidence>
<dbReference type="AlphaFoldDB" id="A0A0F9HG37"/>
<protein>
    <recommendedName>
        <fullName evidence="2">Segregation and condensation protein A</fullName>
    </recommendedName>
</protein>
<comment type="caution">
    <text evidence="1">The sequence shown here is derived from an EMBL/GenBank/DDBJ whole genome shotgun (WGS) entry which is preliminary data.</text>
</comment>
<dbReference type="Gene3D" id="1.10.10.580">
    <property type="entry name" value="Structural maintenance of chromosome 1. Chain E"/>
    <property type="match status" value="1"/>
</dbReference>
<dbReference type="InterPro" id="IPR003768">
    <property type="entry name" value="ScpA"/>
</dbReference>
<dbReference type="PANTHER" id="PTHR33969">
    <property type="entry name" value="SEGREGATION AND CONDENSATION PROTEIN A"/>
    <property type="match status" value="1"/>
</dbReference>
<accession>A0A0F9HG37</accession>